<dbReference type="EMBL" id="AYSL01000728">
    <property type="protein sequence ID" value="KTF07148.1"/>
    <property type="molecule type" value="Genomic_DNA"/>
</dbReference>
<proteinExistence type="predicted"/>
<name>A0A1B6NUW8_9ZZZZ</name>
<organism evidence="1">
    <name type="scientific">marine sediment metagenome</name>
    <dbReference type="NCBI Taxonomy" id="412755"/>
    <lineage>
        <taxon>unclassified sequences</taxon>
        <taxon>metagenomes</taxon>
        <taxon>ecological metagenomes</taxon>
    </lineage>
</organism>
<gene>
    <name evidence="1" type="ORF">MGSAQ_001356</name>
</gene>
<accession>A0A1B6NUW8</accession>
<sequence length="40" mass="4494">MVVWANINVLYLTGIIASRVCELINITVSVTAKKEKYLNI</sequence>
<comment type="caution">
    <text evidence="1">The sequence shown here is derived from an EMBL/GenBank/DDBJ whole genome shotgun (WGS) entry which is preliminary data.</text>
</comment>
<reference evidence="1" key="1">
    <citation type="submission" date="2013-11" db="EMBL/GenBank/DDBJ databases">
        <title>Microbial diversity, functional groups and degradation webs in Northern and Southern Mediterranean and Red Sea marine crude oil polluted sites.</title>
        <authorList>
            <person name="Daffonchio D."/>
            <person name="Mapelli F."/>
            <person name="Ferrer M."/>
            <person name="Richter M."/>
            <person name="Cherif A."/>
            <person name="Malkawi H.I."/>
            <person name="Yakimov M.M."/>
            <person name="Abdel-Fattah Y.R."/>
            <person name="Blaghen M."/>
            <person name="Golyshin P.N."/>
            <person name="Kalogerakis N."/>
            <person name="Boon N."/>
            <person name="Magagnini M."/>
            <person name="Fava F."/>
        </authorList>
    </citation>
    <scope>NUCLEOTIDE SEQUENCE</scope>
</reference>
<evidence type="ECO:0000313" key="1">
    <source>
        <dbReference type="EMBL" id="KTF07148.1"/>
    </source>
</evidence>
<dbReference type="AlphaFoldDB" id="A0A1B6NUW8"/>
<protein>
    <submittedName>
        <fullName evidence="1">Uncharacterized protein</fullName>
    </submittedName>
</protein>